<dbReference type="InterPro" id="IPR025074">
    <property type="entry name" value="DUF3942"/>
</dbReference>
<dbReference type="AlphaFoldDB" id="A0AA44Q6J4"/>
<sequence>MNFSDEFAIRVKEYLEVEKDKKIIKNGHRDVIFQYLYELEVKIGVVKNPNFNFFTSGRRSHIVVENIEFKTEVHPEKNIIEITKIVDKVVTPLDTIIVKDGELFALGCNASPSS</sequence>
<dbReference type="EMBL" id="NVBO01000298">
    <property type="protein sequence ID" value="PFR90310.1"/>
    <property type="molecule type" value="Genomic_DNA"/>
</dbReference>
<dbReference type="Proteomes" id="UP000226357">
    <property type="component" value="Unassembled WGS sequence"/>
</dbReference>
<evidence type="ECO:0000313" key="2">
    <source>
        <dbReference type="Proteomes" id="UP000226357"/>
    </source>
</evidence>
<gene>
    <name evidence="1" type="ORF">COK38_23425</name>
</gene>
<dbReference type="Pfam" id="PF13078">
    <property type="entry name" value="DUF3942"/>
    <property type="match status" value="1"/>
</dbReference>
<accession>A0AA44Q6J4</accession>
<comment type="caution">
    <text evidence="1">The sequence shown here is derived from an EMBL/GenBank/DDBJ whole genome shotgun (WGS) entry which is preliminary data.</text>
</comment>
<name>A0AA44Q6J4_BACCE</name>
<dbReference type="RefSeq" id="WP_001011591.1">
    <property type="nucleotide sequence ID" value="NZ_NTUG01000057.1"/>
</dbReference>
<evidence type="ECO:0000313" key="1">
    <source>
        <dbReference type="EMBL" id="PFR90310.1"/>
    </source>
</evidence>
<protein>
    <submittedName>
        <fullName evidence="1">DUF3942 domain-containing protein</fullName>
    </submittedName>
</protein>
<organism evidence="1 2">
    <name type="scientific">Bacillus cereus</name>
    <dbReference type="NCBI Taxonomy" id="1396"/>
    <lineage>
        <taxon>Bacteria</taxon>
        <taxon>Bacillati</taxon>
        <taxon>Bacillota</taxon>
        <taxon>Bacilli</taxon>
        <taxon>Bacillales</taxon>
        <taxon>Bacillaceae</taxon>
        <taxon>Bacillus</taxon>
        <taxon>Bacillus cereus group</taxon>
    </lineage>
</organism>
<proteinExistence type="predicted"/>
<reference evidence="1 2" key="1">
    <citation type="submission" date="2017-09" db="EMBL/GenBank/DDBJ databases">
        <title>Large-scale bioinformatics analysis of Bacillus genomes uncovers conserved roles of natural products in bacterial physiology.</title>
        <authorList>
            <consortium name="Agbiome Team Llc"/>
            <person name="Bleich R.M."/>
            <person name="Grubbs K.J."/>
            <person name="Santa Maria K.C."/>
            <person name="Allen S.E."/>
            <person name="Farag S."/>
            <person name="Shank E.A."/>
            <person name="Bowers A."/>
        </authorList>
    </citation>
    <scope>NUCLEOTIDE SEQUENCE [LARGE SCALE GENOMIC DNA]</scope>
    <source>
        <strain evidence="1 2">AFS067272</strain>
    </source>
</reference>